<evidence type="ECO:0000313" key="1">
    <source>
        <dbReference type="EMBL" id="KAJ4440407.1"/>
    </source>
</evidence>
<dbReference type="InterPro" id="IPR036397">
    <property type="entry name" value="RNaseH_sf"/>
</dbReference>
<keyword evidence="2" id="KW-1185">Reference proteome</keyword>
<dbReference type="InterPro" id="IPR052709">
    <property type="entry name" value="Transposase-MT_Hybrid"/>
</dbReference>
<evidence type="ECO:0000313" key="2">
    <source>
        <dbReference type="Proteomes" id="UP001148838"/>
    </source>
</evidence>
<dbReference type="Proteomes" id="UP001148838">
    <property type="component" value="Unassembled WGS sequence"/>
</dbReference>
<organism evidence="1 2">
    <name type="scientific">Periplaneta americana</name>
    <name type="common">American cockroach</name>
    <name type="synonym">Blatta americana</name>
    <dbReference type="NCBI Taxonomy" id="6978"/>
    <lineage>
        <taxon>Eukaryota</taxon>
        <taxon>Metazoa</taxon>
        <taxon>Ecdysozoa</taxon>
        <taxon>Arthropoda</taxon>
        <taxon>Hexapoda</taxon>
        <taxon>Insecta</taxon>
        <taxon>Pterygota</taxon>
        <taxon>Neoptera</taxon>
        <taxon>Polyneoptera</taxon>
        <taxon>Dictyoptera</taxon>
        <taxon>Blattodea</taxon>
        <taxon>Blattoidea</taxon>
        <taxon>Blattidae</taxon>
        <taxon>Blattinae</taxon>
        <taxon>Periplaneta</taxon>
    </lineage>
</organism>
<dbReference type="EMBL" id="JAJSOF020000017">
    <property type="protein sequence ID" value="KAJ4440407.1"/>
    <property type="molecule type" value="Genomic_DNA"/>
</dbReference>
<accession>A0ABQ8T386</accession>
<reference evidence="1 2" key="1">
    <citation type="journal article" date="2022" name="Allergy">
        <title>Genome assembly and annotation of Periplaneta americana reveal a comprehensive cockroach allergen profile.</title>
        <authorList>
            <person name="Wang L."/>
            <person name="Xiong Q."/>
            <person name="Saelim N."/>
            <person name="Wang L."/>
            <person name="Nong W."/>
            <person name="Wan A.T."/>
            <person name="Shi M."/>
            <person name="Liu X."/>
            <person name="Cao Q."/>
            <person name="Hui J.H.L."/>
            <person name="Sookrung N."/>
            <person name="Leung T.F."/>
            <person name="Tungtrongchitr A."/>
            <person name="Tsui S.K.W."/>
        </authorList>
    </citation>
    <scope>NUCLEOTIDE SEQUENCE [LARGE SCALE GENOMIC DNA]</scope>
    <source>
        <strain evidence="1">PWHHKU_190912</strain>
    </source>
</reference>
<gene>
    <name evidence="1" type="ORF">ANN_08548</name>
</gene>
<sequence>MAGLCEGGNEPSGSLKAICNQATKGNIEEGEFDPVLWIGLGVAQWSERLNYPSKLDSVIKTVILKKKLDVRKIAARWVPHNLTKAQKWHRYAIAQFHIQRYHNEGDVFLQRIVAIDETVLPRFSQHNLRPAMLRKRPHFLRDNPPFLLHDNARCHVAGAVAELLQR</sequence>
<dbReference type="Gene3D" id="3.30.420.10">
    <property type="entry name" value="Ribonuclease H-like superfamily/Ribonuclease H"/>
    <property type="match status" value="2"/>
</dbReference>
<proteinExistence type="predicted"/>
<evidence type="ECO:0008006" key="3">
    <source>
        <dbReference type="Google" id="ProtNLM"/>
    </source>
</evidence>
<name>A0ABQ8T386_PERAM</name>
<dbReference type="PANTHER" id="PTHR46060">
    <property type="entry name" value="MARINER MOS1 TRANSPOSASE-LIKE PROTEIN"/>
    <property type="match status" value="1"/>
</dbReference>
<protein>
    <recommendedName>
        <fullName evidence="3">Transposase</fullName>
    </recommendedName>
</protein>
<comment type="caution">
    <text evidence="1">The sequence shown here is derived from an EMBL/GenBank/DDBJ whole genome shotgun (WGS) entry which is preliminary data.</text>
</comment>
<dbReference type="PANTHER" id="PTHR46060:SF1">
    <property type="entry name" value="MARINER MOS1 TRANSPOSASE-LIKE PROTEIN"/>
    <property type="match status" value="1"/>
</dbReference>